<dbReference type="CDD" id="cd00130">
    <property type="entry name" value="PAS"/>
    <property type="match status" value="1"/>
</dbReference>
<dbReference type="PANTHER" id="PTHR44757:SF2">
    <property type="entry name" value="BIOFILM ARCHITECTURE MAINTENANCE PROTEIN MBAA"/>
    <property type="match status" value="1"/>
</dbReference>
<dbReference type="InterPro" id="IPR011006">
    <property type="entry name" value="CheY-like_superfamily"/>
</dbReference>
<dbReference type="InterPro" id="IPR000160">
    <property type="entry name" value="GGDEF_dom"/>
</dbReference>
<dbReference type="Gene3D" id="3.30.450.20">
    <property type="entry name" value="PAS domain"/>
    <property type="match status" value="1"/>
</dbReference>
<dbReference type="GO" id="GO:0000160">
    <property type="term" value="P:phosphorelay signal transduction system"/>
    <property type="evidence" value="ECO:0007669"/>
    <property type="project" value="InterPro"/>
</dbReference>
<dbReference type="SMART" id="SM00052">
    <property type="entry name" value="EAL"/>
    <property type="match status" value="1"/>
</dbReference>
<dbReference type="SUPFAM" id="SSF55073">
    <property type="entry name" value="Nucleotide cyclase"/>
    <property type="match status" value="1"/>
</dbReference>
<dbReference type="PROSITE" id="PS50112">
    <property type="entry name" value="PAS"/>
    <property type="match status" value="1"/>
</dbReference>
<dbReference type="GO" id="GO:0071111">
    <property type="term" value="F:cyclic-guanylate-specific phosphodiesterase activity"/>
    <property type="evidence" value="ECO:0007669"/>
    <property type="project" value="UniProtKB-EC"/>
</dbReference>
<accession>A0A0N0GQ29</accession>
<dbReference type="Pfam" id="PF00990">
    <property type="entry name" value="GGDEF"/>
    <property type="match status" value="1"/>
</dbReference>
<dbReference type="Proteomes" id="UP000037939">
    <property type="component" value="Unassembled WGS sequence"/>
</dbReference>
<organism evidence="6 7">
    <name type="scientific">Amantichitinum ursilacus</name>
    <dbReference type="NCBI Taxonomy" id="857265"/>
    <lineage>
        <taxon>Bacteria</taxon>
        <taxon>Pseudomonadati</taxon>
        <taxon>Pseudomonadota</taxon>
        <taxon>Betaproteobacteria</taxon>
        <taxon>Neisseriales</taxon>
        <taxon>Chitinibacteraceae</taxon>
        <taxon>Amantichitinum</taxon>
    </lineage>
</organism>
<dbReference type="STRING" id="857265.WG78_06320"/>
<reference evidence="6 7" key="1">
    <citation type="submission" date="2015-07" db="EMBL/GenBank/DDBJ databases">
        <title>Draft genome sequence of the Amantichitinum ursilacus IGB-41, a new chitin-degrading bacterium.</title>
        <authorList>
            <person name="Kirstahler P."/>
            <person name="Guenther M."/>
            <person name="Grumaz C."/>
            <person name="Rupp S."/>
            <person name="Zibek S."/>
            <person name="Sohn K."/>
        </authorList>
    </citation>
    <scope>NUCLEOTIDE SEQUENCE [LARGE SCALE GENOMIC DNA]</scope>
    <source>
        <strain evidence="6 7">IGB-41</strain>
    </source>
</reference>
<evidence type="ECO:0000259" key="2">
    <source>
        <dbReference type="PROSITE" id="PS50110"/>
    </source>
</evidence>
<feature type="modified residue" description="4-aspartylphosphate" evidence="1">
    <location>
        <position position="674"/>
    </location>
</feature>
<dbReference type="InterPro" id="IPR029787">
    <property type="entry name" value="Nucleotide_cyclase"/>
</dbReference>
<dbReference type="EC" id="3.1.4.52" evidence="6"/>
<dbReference type="InterPro" id="IPR035965">
    <property type="entry name" value="PAS-like_dom_sf"/>
</dbReference>
<dbReference type="Pfam" id="PF13426">
    <property type="entry name" value="PAS_9"/>
    <property type="match status" value="1"/>
</dbReference>
<dbReference type="CDD" id="cd01948">
    <property type="entry name" value="EAL"/>
    <property type="match status" value="1"/>
</dbReference>
<dbReference type="InterPro" id="IPR000014">
    <property type="entry name" value="PAS"/>
</dbReference>
<dbReference type="SUPFAM" id="SSF52172">
    <property type="entry name" value="CheY-like"/>
    <property type="match status" value="1"/>
</dbReference>
<dbReference type="SUPFAM" id="SSF141868">
    <property type="entry name" value="EAL domain-like"/>
    <property type="match status" value="1"/>
</dbReference>
<evidence type="ECO:0000313" key="7">
    <source>
        <dbReference type="Proteomes" id="UP000037939"/>
    </source>
</evidence>
<dbReference type="NCBIfam" id="TIGR00254">
    <property type="entry name" value="GGDEF"/>
    <property type="match status" value="1"/>
</dbReference>
<evidence type="ECO:0000256" key="1">
    <source>
        <dbReference type="PROSITE-ProRule" id="PRU00169"/>
    </source>
</evidence>
<dbReference type="InterPro" id="IPR035919">
    <property type="entry name" value="EAL_sf"/>
</dbReference>
<dbReference type="RefSeq" id="WP_161805073.1">
    <property type="nucleotide sequence ID" value="NZ_LAQT01000003.1"/>
</dbReference>
<evidence type="ECO:0000313" key="6">
    <source>
        <dbReference type="EMBL" id="KPC54242.1"/>
    </source>
</evidence>
<proteinExistence type="predicted"/>
<feature type="domain" description="GGDEF" evidence="5">
    <location>
        <begin position="214"/>
        <end position="347"/>
    </location>
</feature>
<comment type="caution">
    <text evidence="6">The sequence shown here is derived from an EMBL/GenBank/DDBJ whole genome shotgun (WGS) entry which is preliminary data.</text>
</comment>
<keyword evidence="7" id="KW-1185">Reference proteome</keyword>
<name>A0A0N0GQ29_9NEIS</name>
<feature type="domain" description="EAL" evidence="4">
    <location>
        <begin position="356"/>
        <end position="610"/>
    </location>
</feature>
<keyword evidence="6" id="KW-0378">Hydrolase</keyword>
<dbReference type="Pfam" id="PF00563">
    <property type="entry name" value="EAL"/>
    <property type="match status" value="1"/>
</dbReference>
<keyword evidence="1" id="KW-0597">Phosphoprotein</keyword>
<dbReference type="InterPro" id="IPR043128">
    <property type="entry name" value="Rev_trsase/Diguanyl_cyclase"/>
</dbReference>
<gene>
    <name evidence="6" type="primary">gmr_5</name>
    <name evidence="6" type="ORF">WG78_06320</name>
</gene>
<feature type="domain" description="Response regulatory" evidence="2">
    <location>
        <begin position="625"/>
        <end position="740"/>
    </location>
</feature>
<dbReference type="PROSITE" id="PS50110">
    <property type="entry name" value="RESPONSE_REGULATORY"/>
    <property type="match status" value="1"/>
</dbReference>
<dbReference type="Pfam" id="PF00072">
    <property type="entry name" value="Response_reg"/>
    <property type="match status" value="1"/>
</dbReference>
<feature type="domain" description="PAS" evidence="3">
    <location>
        <begin position="57"/>
        <end position="128"/>
    </location>
</feature>
<dbReference type="InterPro" id="IPR052155">
    <property type="entry name" value="Biofilm_reg_signaling"/>
</dbReference>
<dbReference type="Gene3D" id="3.40.50.2300">
    <property type="match status" value="1"/>
</dbReference>
<dbReference type="PROSITE" id="PS50887">
    <property type="entry name" value="GGDEF"/>
    <property type="match status" value="1"/>
</dbReference>
<dbReference type="NCBIfam" id="TIGR00229">
    <property type="entry name" value="sensory_box"/>
    <property type="match status" value="1"/>
</dbReference>
<dbReference type="SMART" id="SM00448">
    <property type="entry name" value="REC"/>
    <property type="match status" value="1"/>
</dbReference>
<dbReference type="SUPFAM" id="SSF55785">
    <property type="entry name" value="PYP-like sensor domain (PAS domain)"/>
    <property type="match status" value="1"/>
</dbReference>
<sequence length="745" mass="82415">MSAFIRKLSGPLRSMLLRPAARPAAPVQAEPALAWAAGTQAEVRPPVVPPAAPHAQQLSLYRDLFNRSRDAMVIADEQCKVIDVNPAWLRLTGLGRAETLGAPLLWQTMPPVTAPAADDWQRELLRDGAWQGELLVRHQQGGAAPCLIDIRALRLPPSGPTRFVAVCSDVSALREARALLEYQNAHDLLTGLPNRSLLQERMAWSLGRSQREARRMAVIYIDLDHFKLLNDGLGRAVGDVVLQESGRRIVDCVRLCDTTARAGADEFALLIEDVVNENDLLRLAERILAALGTPVEVEADAHRVTASLGISLYPEDGIEPAQLLRNAELAMRRAKEAGKGCYEFYKPEMQARVRQRAELDRQLHYALDRGEFVLHYQPQVDLRTGQIAAFEALIRWQTPDGTLLGPGRFIPVAEESNLIHAIGEWVLQEACQALQRWQACGLRRVPIAVNLAASQFARQRIDVLVERVLAQTGVSPEWLELELTESVSMQDPVASIELMHKLKAMGLSLSIDDFGTGYSNMAYLSRFPVDKLKIDQSFVRGLTTGAEEKEIAAAVVQLAHALGMQVIAEGVEQRSQLQVLAAMGCDVMQGFYFSPAVEEAQAVSLLAAERMLDLNALSRAPYRRTILLVDDNTALRDAVAAMLEGEAFELLQAADPQAAYDLLAGHEVGVVITDYQMPQEDGITFLAKVKQMYPQTLRVLLTGYGSTELIAAAVQRGEIFRYIAKPLLRHEVMDTLRTAFQRYER</sequence>
<dbReference type="EMBL" id="LAQT01000003">
    <property type="protein sequence ID" value="KPC54242.1"/>
    <property type="molecule type" value="Genomic_DNA"/>
</dbReference>
<dbReference type="PANTHER" id="PTHR44757">
    <property type="entry name" value="DIGUANYLATE CYCLASE DGCP"/>
    <property type="match status" value="1"/>
</dbReference>
<dbReference type="Gene3D" id="3.20.20.450">
    <property type="entry name" value="EAL domain"/>
    <property type="match status" value="1"/>
</dbReference>
<evidence type="ECO:0000259" key="3">
    <source>
        <dbReference type="PROSITE" id="PS50112"/>
    </source>
</evidence>
<dbReference type="SMART" id="SM00091">
    <property type="entry name" value="PAS"/>
    <property type="match status" value="1"/>
</dbReference>
<evidence type="ECO:0000259" key="5">
    <source>
        <dbReference type="PROSITE" id="PS50887"/>
    </source>
</evidence>
<dbReference type="InterPro" id="IPR001633">
    <property type="entry name" value="EAL_dom"/>
</dbReference>
<protein>
    <submittedName>
        <fullName evidence="6">Cyclic di-GMP phosphodiesterase Gmr</fullName>
        <ecNumber evidence="6">3.1.4.52</ecNumber>
    </submittedName>
</protein>
<evidence type="ECO:0000259" key="4">
    <source>
        <dbReference type="PROSITE" id="PS50883"/>
    </source>
</evidence>
<dbReference type="AlphaFoldDB" id="A0A0N0GQ29"/>
<dbReference type="PROSITE" id="PS50883">
    <property type="entry name" value="EAL"/>
    <property type="match status" value="1"/>
</dbReference>
<dbReference type="Gene3D" id="3.30.70.270">
    <property type="match status" value="1"/>
</dbReference>
<dbReference type="InterPro" id="IPR001789">
    <property type="entry name" value="Sig_transdc_resp-reg_receiver"/>
</dbReference>
<dbReference type="CDD" id="cd01949">
    <property type="entry name" value="GGDEF"/>
    <property type="match status" value="1"/>
</dbReference>
<dbReference type="SMART" id="SM00267">
    <property type="entry name" value="GGDEF"/>
    <property type="match status" value="1"/>
</dbReference>